<comment type="subcellular location">
    <subcellularLocation>
        <location evidence="1">Cytoplasm</location>
    </subcellularLocation>
</comment>
<dbReference type="Pfam" id="PF01584">
    <property type="entry name" value="CheW"/>
    <property type="match status" value="1"/>
</dbReference>
<dbReference type="InterPro" id="IPR036061">
    <property type="entry name" value="CheW-like_dom_sf"/>
</dbReference>
<evidence type="ECO:0000313" key="5">
    <source>
        <dbReference type="EMBL" id="MFC3127479.1"/>
    </source>
</evidence>
<dbReference type="PANTHER" id="PTHR22617:SF45">
    <property type="entry name" value="CHEMOTAXIS PROTEIN CHEW"/>
    <property type="match status" value="1"/>
</dbReference>
<organism evidence="5 6">
    <name type="scientific">Teichococcus globiformis</name>
    <dbReference type="NCBI Taxonomy" id="2307229"/>
    <lineage>
        <taxon>Bacteria</taxon>
        <taxon>Pseudomonadati</taxon>
        <taxon>Pseudomonadota</taxon>
        <taxon>Alphaproteobacteria</taxon>
        <taxon>Acetobacterales</taxon>
        <taxon>Roseomonadaceae</taxon>
        <taxon>Roseomonas</taxon>
    </lineage>
</organism>
<feature type="domain" description="CheW-like" evidence="4">
    <location>
        <begin position="94"/>
        <end position="241"/>
    </location>
</feature>
<comment type="caution">
    <text evidence="5">The sequence shown here is derived from an EMBL/GenBank/DDBJ whole genome shotgun (WGS) entry which is preliminary data.</text>
</comment>
<accession>A0ABV7G7J4</accession>
<sequence>MAPDTAPNNTQGKIPDIDPCWNRIGVTGDATCPNLPSHNHCRHCPTQAGAVSVMLNRPPPEDYLDEWTRHVAQGRTFAGTSGRGWDEAAEAGGDLSVLIFRIGGEWLAMPTRVLEEVAEIRPVHSLPHRRSGVVAGVANIHGRLLICVSLAALLNLKAETRPQERSLVAKRRMLVIGRDPGSFVFAADEVEGIHRFKTRMLRAAPSNVARAALSYTRWVIPWRDRTIGCLDAELLFDGLARGIA</sequence>
<gene>
    <name evidence="5" type="ORF">ACFOD4_20640</name>
</gene>
<dbReference type="Gene3D" id="2.30.30.40">
    <property type="entry name" value="SH3 Domains"/>
    <property type="match status" value="1"/>
</dbReference>
<dbReference type="RefSeq" id="WP_379599531.1">
    <property type="nucleotide sequence ID" value="NZ_JBHRTN010000028.1"/>
</dbReference>
<evidence type="ECO:0000256" key="2">
    <source>
        <dbReference type="ARBA" id="ARBA00021483"/>
    </source>
</evidence>
<dbReference type="PANTHER" id="PTHR22617">
    <property type="entry name" value="CHEMOTAXIS SENSOR HISTIDINE KINASE-RELATED"/>
    <property type="match status" value="1"/>
</dbReference>
<reference evidence="6" key="1">
    <citation type="journal article" date="2019" name="Int. J. Syst. Evol. Microbiol.">
        <title>The Global Catalogue of Microorganisms (GCM) 10K type strain sequencing project: providing services to taxonomists for standard genome sequencing and annotation.</title>
        <authorList>
            <consortium name="The Broad Institute Genomics Platform"/>
            <consortium name="The Broad Institute Genome Sequencing Center for Infectious Disease"/>
            <person name="Wu L."/>
            <person name="Ma J."/>
        </authorList>
    </citation>
    <scope>NUCLEOTIDE SEQUENCE [LARGE SCALE GENOMIC DNA]</scope>
    <source>
        <strain evidence="6">KCTC 52094</strain>
    </source>
</reference>
<dbReference type="SMART" id="SM00260">
    <property type="entry name" value="CheW"/>
    <property type="match status" value="1"/>
</dbReference>
<evidence type="ECO:0000256" key="1">
    <source>
        <dbReference type="ARBA" id="ARBA00004496"/>
    </source>
</evidence>
<evidence type="ECO:0000313" key="6">
    <source>
        <dbReference type="Proteomes" id="UP001595593"/>
    </source>
</evidence>
<name>A0ABV7G7J4_9PROT</name>
<proteinExistence type="predicted"/>
<evidence type="ECO:0000256" key="3">
    <source>
        <dbReference type="ARBA" id="ARBA00022490"/>
    </source>
</evidence>
<dbReference type="PROSITE" id="PS50851">
    <property type="entry name" value="CHEW"/>
    <property type="match status" value="1"/>
</dbReference>
<dbReference type="InterPro" id="IPR039315">
    <property type="entry name" value="CheW"/>
</dbReference>
<dbReference type="Proteomes" id="UP001595593">
    <property type="component" value="Unassembled WGS sequence"/>
</dbReference>
<dbReference type="EMBL" id="JBHRTN010000028">
    <property type="protein sequence ID" value="MFC3127479.1"/>
    <property type="molecule type" value="Genomic_DNA"/>
</dbReference>
<protein>
    <recommendedName>
        <fullName evidence="2">Chemotaxis protein CheW</fullName>
    </recommendedName>
</protein>
<dbReference type="InterPro" id="IPR002545">
    <property type="entry name" value="CheW-lke_dom"/>
</dbReference>
<keyword evidence="6" id="KW-1185">Reference proteome</keyword>
<dbReference type="SUPFAM" id="SSF50341">
    <property type="entry name" value="CheW-like"/>
    <property type="match status" value="1"/>
</dbReference>
<dbReference type="Gene3D" id="2.40.50.180">
    <property type="entry name" value="CheA-289, Domain 4"/>
    <property type="match status" value="1"/>
</dbReference>
<evidence type="ECO:0000259" key="4">
    <source>
        <dbReference type="PROSITE" id="PS50851"/>
    </source>
</evidence>
<keyword evidence="3" id="KW-0963">Cytoplasm</keyword>